<gene>
    <name evidence="2" type="ORF">AB8B28_07685</name>
</gene>
<dbReference type="EMBL" id="CP165647">
    <property type="protein sequence ID" value="XDU61531.1"/>
    <property type="molecule type" value="Genomic_DNA"/>
</dbReference>
<name>A0AB39V247_9FUSO</name>
<organism evidence="2">
    <name type="scientific">Leptotrichia alba</name>
    <dbReference type="NCBI Taxonomy" id="3239304"/>
    <lineage>
        <taxon>Bacteria</taxon>
        <taxon>Fusobacteriati</taxon>
        <taxon>Fusobacteriota</taxon>
        <taxon>Fusobacteriia</taxon>
        <taxon>Fusobacteriales</taxon>
        <taxon>Leptotrichiaceae</taxon>
        <taxon>Leptotrichia</taxon>
    </lineage>
</organism>
<feature type="chain" id="PRO_5044345240" evidence="1">
    <location>
        <begin position="20"/>
        <end position="206"/>
    </location>
</feature>
<dbReference type="RefSeq" id="WP_369715071.1">
    <property type="nucleotide sequence ID" value="NZ_CP165647.1"/>
</dbReference>
<feature type="signal peptide" evidence="1">
    <location>
        <begin position="1"/>
        <end position="19"/>
    </location>
</feature>
<reference evidence="2" key="1">
    <citation type="submission" date="2024-07" db="EMBL/GenBank/DDBJ databases">
        <authorList>
            <person name="Li X.-J."/>
            <person name="Wang X."/>
        </authorList>
    </citation>
    <scope>NUCLEOTIDE SEQUENCE</scope>
    <source>
        <strain evidence="2">HSP-536</strain>
    </source>
</reference>
<accession>A0AB39V247</accession>
<evidence type="ECO:0000313" key="2">
    <source>
        <dbReference type="EMBL" id="XDU61531.1"/>
    </source>
</evidence>
<protein>
    <submittedName>
        <fullName evidence="2">Uncharacterized protein</fullName>
    </submittedName>
</protein>
<sequence>MKKIILFLNLFLVFNLGFSAPQSNTTGGYIDNKWYAWYDNTFLGKETVVSEKFHKFKSLEIDVIGIGLYYDVKNKYYNSNDKFENGFNKVFLKVSNFKLTDINGNIYTKDNYPNEKREEFIPDIIINNRYLAGYLASNNTNLKFSSSEKRDKNVNLILFDVIPIKLNFISKNDDIICAETNGKTLHLSCNDIERNWYNETLWEKEW</sequence>
<evidence type="ECO:0000256" key="1">
    <source>
        <dbReference type="SAM" id="SignalP"/>
    </source>
</evidence>
<proteinExistence type="predicted"/>
<dbReference type="AlphaFoldDB" id="A0AB39V247"/>
<keyword evidence="1" id="KW-0732">Signal</keyword>
<dbReference type="KEGG" id="lala:AB8B28_07685"/>